<dbReference type="Pfam" id="PF13967">
    <property type="entry name" value="RSN1_TM"/>
    <property type="match status" value="1"/>
</dbReference>
<feature type="transmembrane region" description="Helical" evidence="8">
    <location>
        <begin position="538"/>
        <end position="558"/>
    </location>
</feature>
<dbReference type="Proteomes" id="UP000305948">
    <property type="component" value="Unassembled WGS sequence"/>
</dbReference>
<dbReference type="PANTHER" id="PTHR13018">
    <property type="entry name" value="PROBABLE MEMBRANE PROTEIN DUF221-RELATED"/>
    <property type="match status" value="1"/>
</dbReference>
<comment type="subcellular location">
    <subcellularLocation>
        <location evidence="1">Membrane</location>
        <topology evidence="1">Multi-pass membrane protein</topology>
    </subcellularLocation>
</comment>
<dbReference type="GO" id="GO:0005886">
    <property type="term" value="C:plasma membrane"/>
    <property type="evidence" value="ECO:0007669"/>
    <property type="project" value="TreeGrafter"/>
</dbReference>
<accession>A0A5C3N4I0</accession>
<feature type="transmembrane region" description="Helical" evidence="8">
    <location>
        <begin position="110"/>
        <end position="130"/>
    </location>
</feature>
<evidence type="ECO:0000259" key="11">
    <source>
        <dbReference type="Pfam" id="PF14703"/>
    </source>
</evidence>
<feature type="transmembrane region" description="Helical" evidence="8">
    <location>
        <begin position="379"/>
        <end position="405"/>
    </location>
</feature>
<evidence type="ECO:0000256" key="3">
    <source>
        <dbReference type="ARBA" id="ARBA00022448"/>
    </source>
</evidence>
<feature type="domain" description="CSC1/OSCA1-like N-terminal transmembrane" evidence="10">
    <location>
        <begin position="26"/>
        <end position="178"/>
    </location>
</feature>
<evidence type="ECO:0000256" key="7">
    <source>
        <dbReference type="SAM" id="MobiDB-lite"/>
    </source>
</evidence>
<keyword evidence="6 8" id="KW-0472">Membrane</keyword>
<dbReference type="AlphaFoldDB" id="A0A5C3N4I0"/>
<evidence type="ECO:0000259" key="10">
    <source>
        <dbReference type="Pfam" id="PF13967"/>
    </source>
</evidence>
<protein>
    <submittedName>
        <fullName evidence="12">DUF221-domain-containing protein</fullName>
    </submittedName>
</protein>
<dbReference type="EMBL" id="ML213512">
    <property type="protein sequence ID" value="TFK51048.1"/>
    <property type="molecule type" value="Genomic_DNA"/>
</dbReference>
<feature type="transmembrane region" description="Helical" evidence="8">
    <location>
        <begin position="642"/>
        <end position="663"/>
    </location>
</feature>
<feature type="domain" description="CSC1/OSCA1-like 7TM region" evidence="9">
    <location>
        <begin position="378"/>
        <end position="660"/>
    </location>
</feature>
<gene>
    <name evidence="12" type="ORF">OE88DRAFT_1660271</name>
</gene>
<feature type="transmembrane region" description="Helical" evidence="8">
    <location>
        <begin position="604"/>
        <end position="622"/>
    </location>
</feature>
<reference evidence="12 13" key="1">
    <citation type="journal article" date="2019" name="Nat. Ecol. Evol.">
        <title>Megaphylogeny resolves global patterns of mushroom evolution.</title>
        <authorList>
            <person name="Varga T."/>
            <person name="Krizsan K."/>
            <person name="Foldi C."/>
            <person name="Dima B."/>
            <person name="Sanchez-Garcia M."/>
            <person name="Sanchez-Ramirez S."/>
            <person name="Szollosi G.J."/>
            <person name="Szarkandi J.G."/>
            <person name="Papp V."/>
            <person name="Albert L."/>
            <person name="Andreopoulos W."/>
            <person name="Angelini C."/>
            <person name="Antonin V."/>
            <person name="Barry K.W."/>
            <person name="Bougher N.L."/>
            <person name="Buchanan P."/>
            <person name="Buyck B."/>
            <person name="Bense V."/>
            <person name="Catcheside P."/>
            <person name="Chovatia M."/>
            <person name="Cooper J."/>
            <person name="Damon W."/>
            <person name="Desjardin D."/>
            <person name="Finy P."/>
            <person name="Geml J."/>
            <person name="Haridas S."/>
            <person name="Hughes K."/>
            <person name="Justo A."/>
            <person name="Karasinski D."/>
            <person name="Kautmanova I."/>
            <person name="Kiss B."/>
            <person name="Kocsube S."/>
            <person name="Kotiranta H."/>
            <person name="LaButti K.M."/>
            <person name="Lechner B.E."/>
            <person name="Liimatainen K."/>
            <person name="Lipzen A."/>
            <person name="Lukacs Z."/>
            <person name="Mihaltcheva S."/>
            <person name="Morgado L.N."/>
            <person name="Niskanen T."/>
            <person name="Noordeloos M.E."/>
            <person name="Ohm R.A."/>
            <person name="Ortiz-Santana B."/>
            <person name="Ovrebo C."/>
            <person name="Racz N."/>
            <person name="Riley R."/>
            <person name="Savchenko A."/>
            <person name="Shiryaev A."/>
            <person name="Soop K."/>
            <person name="Spirin V."/>
            <person name="Szebenyi C."/>
            <person name="Tomsovsky M."/>
            <person name="Tulloss R.E."/>
            <person name="Uehling J."/>
            <person name="Grigoriev I.V."/>
            <person name="Vagvolgyi C."/>
            <person name="Papp T."/>
            <person name="Martin F.M."/>
            <person name="Miettinen O."/>
            <person name="Hibbett D.S."/>
            <person name="Nagy L.G."/>
        </authorList>
    </citation>
    <scope>NUCLEOTIDE SEQUENCE [LARGE SCALE GENOMIC DNA]</scope>
    <source>
        <strain evidence="12 13">OMC1185</strain>
    </source>
</reference>
<name>A0A5C3N4I0_9AGAM</name>
<keyword evidence="13" id="KW-1185">Reference proteome</keyword>
<dbReference type="STRING" id="5364.A0A5C3N4I0"/>
<feature type="transmembrane region" description="Helical" evidence="8">
    <location>
        <begin position="158"/>
        <end position="179"/>
    </location>
</feature>
<keyword evidence="3" id="KW-0813">Transport</keyword>
<keyword evidence="5 8" id="KW-1133">Transmembrane helix</keyword>
<feature type="transmembrane region" description="Helical" evidence="8">
    <location>
        <begin position="579"/>
        <end position="598"/>
    </location>
</feature>
<evidence type="ECO:0000313" key="12">
    <source>
        <dbReference type="EMBL" id="TFK51048.1"/>
    </source>
</evidence>
<proteinExistence type="inferred from homology"/>
<comment type="similarity">
    <text evidence="2">Belongs to the CSC1 (TC 1.A.17) family.</text>
</comment>
<dbReference type="OrthoDB" id="2150324at2759"/>
<feature type="domain" description="CSC1/OSCA1-like cytosolic" evidence="11">
    <location>
        <begin position="203"/>
        <end position="366"/>
    </location>
</feature>
<dbReference type="InterPro" id="IPR027815">
    <property type="entry name" value="CSC1/OSCA1-like_cyt"/>
</dbReference>
<evidence type="ECO:0000256" key="8">
    <source>
        <dbReference type="SAM" id="Phobius"/>
    </source>
</evidence>
<feature type="transmembrane region" description="Helical" evidence="8">
    <location>
        <begin position="469"/>
        <end position="491"/>
    </location>
</feature>
<feature type="transmembrane region" description="Helical" evidence="8">
    <location>
        <begin position="26"/>
        <end position="47"/>
    </location>
</feature>
<dbReference type="PANTHER" id="PTHR13018:SF149">
    <property type="entry name" value="DOMAIN PROTEIN, PUTATIVE (AFU_ORTHOLOGUE AFUA_3G11660)-RELATED"/>
    <property type="match status" value="1"/>
</dbReference>
<evidence type="ECO:0000256" key="6">
    <source>
        <dbReference type="ARBA" id="ARBA00023136"/>
    </source>
</evidence>
<dbReference type="InterPro" id="IPR003864">
    <property type="entry name" value="CSC1/OSCA1-like_7TM"/>
</dbReference>
<dbReference type="Pfam" id="PF14703">
    <property type="entry name" value="PHM7_cyt"/>
    <property type="match status" value="1"/>
</dbReference>
<organism evidence="12 13">
    <name type="scientific">Heliocybe sulcata</name>
    <dbReference type="NCBI Taxonomy" id="5364"/>
    <lineage>
        <taxon>Eukaryota</taxon>
        <taxon>Fungi</taxon>
        <taxon>Dikarya</taxon>
        <taxon>Basidiomycota</taxon>
        <taxon>Agaricomycotina</taxon>
        <taxon>Agaricomycetes</taxon>
        <taxon>Gloeophyllales</taxon>
        <taxon>Gloeophyllaceae</taxon>
        <taxon>Heliocybe</taxon>
    </lineage>
</organism>
<keyword evidence="4 8" id="KW-0812">Transmembrane</keyword>
<dbReference type="InterPro" id="IPR045122">
    <property type="entry name" value="Csc1-like"/>
</dbReference>
<feature type="region of interest" description="Disordered" evidence="7">
    <location>
        <begin position="900"/>
        <end position="970"/>
    </location>
</feature>
<dbReference type="Pfam" id="PF02714">
    <property type="entry name" value="RSN1_7TM"/>
    <property type="match status" value="1"/>
</dbReference>
<feature type="compositionally biased region" description="Pro residues" evidence="7">
    <location>
        <begin position="917"/>
        <end position="934"/>
    </location>
</feature>
<evidence type="ECO:0000256" key="2">
    <source>
        <dbReference type="ARBA" id="ARBA00007779"/>
    </source>
</evidence>
<evidence type="ECO:0000256" key="4">
    <source>
        <dbReference type="ARBA" id="ARBA00022692"/>
    </source>
</evidence>
<sequence>MSSNTTNAIDQLIQSNVGRTVSSRAVASQVILMTIVSFGTIFVFNILRPRNKVIYEPKVKYHTGAQKPPAISDSALGWISPILHYHEADLVEKIGLDAIAFLRFLRMLRWLFTAIAALVCATLIPVNLTYNLKNYEHSNTKPDILSMLTVSNIYGTNLLFVHIAVTYGIAGLVMGFVYVHWKNMVRLRQNWFRSPEYQQSFYARTLLVLGVPKSLQSDEGIRAIFESVQVPYPTTSVHIGRRVGRLPELIEYHNETVRELEKVLVRYLKGGRIGRERPQIRLNGFMCCGGEKKDAIDFYTAKLRRTEAAVEEYRYQIDKRKPENYGFASMAAVPYAHIVANLLRNKKPKGTAITLAPNPKDIIWSNITKSPGEVARLRMIGFLFLAVVCFFNTVPLFAISILANLSSISAYVPFLKEWADSSETSFAIVSGVLPPTVSAIFGYFLPVLMRWLTRYMGAHTHSRLDRAVVARYFAFLVISQLIIFTLIGVGFKSVSQVVILIGEHKSFSQIISNLKELPESINQTYIGQSSYWLTFFPLRGFLAVFDLAQILNLVWTTFKTHAFGRTPRDIRDWTRPPDFEYAIYYSNILFMVCVGFVFAPLAPLVAAAAAVVFWISSWVYKYQLMFVFVSRVETGGRLWNPVINRVLASVILMQALMTLTMGLQMGWTSWHWVATLPPILFLLIFKGYLNRTFDRQFRYYIPSEEELRLAKVHSARGDTSGNRLEKRFGHPALHSELFTPMLHAKMMPLLSQVYSGKIANDKAQMAEYGGQTMDTQVVSGIKIAGIEQTNLDYDPALYQRDRGELDWDARSMASTNIFGDAASLHPSKSAYYANGRSSPAPSMAGVGARSLAYDRYMAQGPSRLGTPANEIELSRFDPGQDQQPLLAAPQQMGYFDPRAQSTASLNSYPGYPTTPGDVPPLPQYPPQYPPPPHQPAEGYRMAPVHRPYASTPSNENIAGRGTFQRGYSAG</sequence>
<feature type="transmembrane region" description="Helical" evidence="8">
    <location>
        <begin position="425"/>
        <end position="448"/>
    </location>
</feature>
<dbReference type="GO" id="GO:0005227">
    <property type="term" value="F:calcium-activated cation channel activity"/>
    <property type="evidence" value="ECO:0007669"/>
    <property type="project" value="InterPro"/>
</dbReference>
<dbReference type="InterPro" id="IPR032880">
    <property type="entry name" value="CSC1/OSCA1-like_N"/>
</dbReference>
<evidence type="ECO:0000256" key="1">
    <source>
        <dbReference type="ARBA" id="ARBA00004141"/>
    </source>
</evidence>
<evidence type="ECO:0000313" key="13">
    <source>
        <dbReference type="Proteomes" id="UP000305948"/>
    </source>
</evidence>
<feature type="transmembrane region" description="Helical" evidence="8">
    <location>
        <begin position="669"/>
        <end position="689"/>
    </location>
</feature>
<evidence type="ECO:0000259" key="9">
    <source>
        <dbReference type="Pfam" id="PF02714"/>
    </source>
</evidence>
<evidence type="ECO:0000256" key="5">
    <source>
        <dbReference type="ARBA" id="ARBA00022989"/>
    </source>
</evidence>